<organism evidence="1 2">
    <name type="scientific">Artomyces pyxidatus</name>
    <dbReference type="NCBI Taxonomy" id="48021"/>
    <lineage>
        <taxon>Eukaryota</taxon>
        <taxon>Fungi</taxon>
        <taxon>Dikarya</taxon>
        <taxon>Basidiomycota</taxon>
        <taxon>Agaricomycotina</taxon>
        <taxon>Agaricomycetes</taxon>
        <taxon>Russulales</taxon>
        <taxon>Auriscalpiaceae</taxon>
        <taxon>Artomyces</taxon>
    </lineage>
</organism>
<name>A0ACB8SQB6_9AGAM</name>
<evidence type="ECO:0000313" key="2">
    <source>
        <dbReference type="Proteomes" id="UP000814140"/>
    </source>
</evidence>
<proteinExistence type="predicted"/>
<keyword evidence="2" id="KW-1185">Reference proteome</keyword>
<protein>
    <submittedName>
        <fullName evidence="1">Uncharacterized protein</fullName>
    </submittedName>
</protein>
<gene>
    <name evidence="1" type="ORF">BV25DRAFT_1840937</name>
</gene>
<evidence type="ECO:0000313" key="1">
    <source>
        <dbReference type="EMBL" id="KAI0058559.1"/>
    </source>
</evidence>
<sequence length="164" mass="17990">MCSPRRAQEESSGRQNPVAQLPTKYNTRLTAGPPELHSGLVLTQQHLLDRSNARAPVRPLTSISCRHPVTLHLRLLADDDTLHTATPLCVGIRLSRKTRDVCDGRLAGARARAKEDRATPDAQTQRSCGADFYSTVLLCEARTGVTCFMVECLKQDAGQGARRD</sequence>
<accession>A0ACB8SQB6</accession>
<comment type="caution">
    <text evidence="1">The sequence shown here is derived from an EMBL/GenBank/DDBJ whole genome shotgun (WGS) entry which is preliminary data.</text>
</comment>
<reference evidence="1" key="1">
    <citation type="submission" date="2021-03" db="EMBL/GenBank/DDBJ databases">
        <authorList>
            <consortium name="DOE Joint Genome Institute"/>
            <person name="Ahrendt S."/>
            <person name="Looney B.P."/>
            <person name="Miyauchi S."/>
            <person name="Morin E."/>
            <person name="Drula E."/>
            <person name="Courty P.E."/>
            <person name="Chicoki N."/>
            <person name="Fauchery L."/>
            <person name="Kohler A."/>
            <person name="Kuo A."/>
            <person name="Labutti K."/>
            <person name="Pangilinan J."/>
            <person name="Lipzen A."/>
            <person name="Riley R."/>
            <person name="Andreopoulos W."/>
            <person name="He G."/>
            <person name="Johnson J."/>
            <person name="Barry K.W."/>
            <person name="Grigoriev I.V."/>
            <person name="Nagy L."/>
            <person name="Hibbett D."/>
            <person name="Henrissat B."/>
            <person name="Matheny P.B."/>
            <person name="Labbe J."/>
            <person name="Martin F."/>
        </authorList>
    </citation>
    <scope>NUCLEOTIDE SEQUENCE</scope>
    <source>
        <strain evidence="1">HHB10654</strain>
    </source>
</reference>
<dbReference type="EMBL" id="MU277234">
    <property type="protein sequence ID" value="KAI0058559.1"/>
    <property type="molecule type" value="Genomic_DNA"/>
</dbReference>
<reference evidence="1" key="2">
    <citation type="journal article" date="2022" name="New Phytol.">
        <title>Evolutionary transition to the ectomycorrhizal habit in the genomes of a hyperdiverse lineage of mushroom-forming fungi.</title>
        <authorList>
            <person name="Looney B."/>
            <person name="Miyauchi S."/>
            <person name="Morin E."/>
            <person name="Drula E."/>
            <person name="Courty P.E."/>
            <person name="Kohler A."/>
            <person name="Kuo A."/>
            <person name="LaButti K."/>
            <person name="Pangilinan J."/>
            <person name="Lipzen A."/>
            <person name="Riley R."/>
            <person name="Andreopoulos W."/>
            <person name="He G."/>
            <person name="Johnson J."/>
            <person name="Nolan M."/>
            <person name="Tritt A."/>
            <person name="Barry K.W."/>
            <person name="Grigoriev I.V."/>
            <person name="Nagy L.G."/>
            <person name="Hibbett D."/>
            <person name="Henrissat B."/>
            <person name="Matheny P.B."/>
            <person name="Labbe J."/>
            <person name="Martin F.M."/>
        </authorList>
    </citation>
    <scope>NUCLEOTIDE SEQUENCE</scope>
    <source>
        <strain evidence="1">HHB10654</strain>
    </source>
</reference>
<dbReference type="Proteomes" id="UP000814140">
    <property type="component" value="Unassembled WGS sequence"/>
</dbReference>